<reference evidence="1 2" key="1">
    <citation type="submission" date="2019-08" db="EMBL/GenBank/DDBJ databases">
        <title>Isolation and enrichment of carboxydotrophic bacteria from anaerobic sludge for the production of bio-based chemicals from syngas.</title>
        <authorList>
            <person name="Antares A.L."/>
            <person name="Moreira J."/>
            <person name="Diender M."/>
            <person name="Parshina S.N."/>
            <person name="Stams A.J.M."/>
            <person name="Alves M."/>
            <person name="Alves J.I."/>
            <person name="Sousa D.Z."/>
        </authorList>
    </citation>
    <scope>NUCLEOTIDE SEQUENCE [LARGE SCALE GENOMIC DNA]</scope>
    <source>
        <strain evidence="1 2">JM</strain>
    </source>
</reference>
<dbReference type="Proteomes" id="UP000322619">
    <property type="component" value="Unassembled WGS sequence"/>
</dbReference>
<name>A0A5D0WMU3_9FIRM</name>
<accession>A0A5D0WMU3</accession>
<organism evidence="1 2">
    <name type="scientific">Acetobacterium wieringae</name>
    <dbReference type="NCBI Taxonomy" id="52694"/>
    <lineage>
        <taxon>Bacteria</taxon>
        <taxon>Bacillati</taxon>
        <taxon>Bacillota</taxon>
        <taxon>Clostridia</taxon>
        <taxon>Eubacteriales</taxon>
        <taxon>Eubacteriaceae</taxon>
        <taxon>Acetobacterium</taxon>
    </lineage>
</organism>
<dbReference type="AlphaFoldDB" id="A0A5D0WMU3"/>
<evidence type="ECO:0000313" key="1">
    <source>
        <dbReference type="EMBL" id="TYC85560.1"/>
    </source>
</evidence>
<dbReference type="RefSeq" id="WP_148637589.1">
    <property type="nucleotide sequence ID" value="NZ_JAYFRG010000015.1"/>
</dbReference>
<evidence type="ECO:0000313" key="2">
    <source>
        <dbReference type="Proteomes" id="UP000322619"/>
    </source>
</evidence>
<comment type="caution">
    <text evidence="1">The sequence shown here is derived from an EMBL/GenBank/DDBJ whole genome shotgun (WGS) entry which is preliminary data.</text>
</comment>
<sequence length="61" mass="7336">MSNKDIRSALKESQIRHWQMADFLGIHENTFVRHLRKELPEEEKQKIYSAIEELKQQKEAV</sequence>
<protein>
    <submittedName>
        <fullName evidence="1">Uncharacterized protein</fullName>
    </submittedName>
</protein>
<gene>
    <name evidence="1" type="ORF">FXB42_09310</name>
</gene>
<dbReference type="EMBL" id="VSLA01000014">
    <property type="protein sequence ID" value="TYC85560.1"/>
    <property type="molecule type" value="Genomic_DNA"/>
</dbReference>
<proteinExistence type="predicted"/>